<evidence type="ECO:0000259" key="8">
    <source>
        <dbReference type="Pfam" id="PF06808"/>
    </source>
</evidence>
<dbReference type="InterPro" id="IPR004681">
    <property type="entry name" value="TRAP_DctM"/>
</dbReference>
<reference evidence="9 10" key="1">
    <citation type="submission" date="2017-08" db="EMBL/GenBank/DDBJ databases">
        <title>Infants hospitalized years apart are colonized by the same room-sourced microbial strains.</title>
        <authorList>
            <person name="Brooks B."/>
            <person name="Olm M.R."/>
            <person name="Firek B.A."/>
            <person name="Baker R."/>
            <person name="Thomas B.C."/>
            <person name="Morowitz M.J."/>
            <person name="Banfield J.F."/>
        </authorList>
    </citation>
    <scope>NUCLEOTIDE SEQUENCE [LARGE SCALE GENOMIC DNA]</scope>
    <source>
        <strain evidence="9">S2_005_003_R2_41</strain>
    </source>
</reference>
<keyword evidence="4 7" id="KW-0812">Transmembrane</keyword>
<dbReference type="PANTHER" id="PTHR33362">
    <property type="entry name" value="SIALIC ACID TRAP TRANSPORTER PERMEASE PROTEIN SIAT-RELATED"/>
    <property type="match status" value="1"/>
</dbReference>
<proteinExistence type="inferred from homology"/>
<feature type="transmembrane region" description="Helical" evidence="7">
    <location>
        <begin position="397"/>
        <end position="421"/>
    </location>
</feature>
<sequence>MQSSLLGFAAIMALMVLRVPIAIAMAIVGFVGLALLRSWDASLVSVLSVIKSTGFSYTLSVIPLFILMGNFTARAGMANELFSLARTFLGHRRGGIAMATIGACAGFGAICGSSIATTATMAKVAYPSMRQLGYSDRLAAGTIASGGTLGILIPPSTVLVIYGIMTETSIGKLFAAGILPGLLVTVMLCLAVAWVARRDPQAAPASERIDWPGRLRALRGIWGVVLLFAVVMGGIYGGLFTAAEGAGFGAFGAFLFALGRRTLSWTLFKQVMNESTRTTAMLFTILIGALIFGNFMNFTGAPDQLKDFVQQFSIHPLAVVAAICVIYILLGSVMEELSMILLTVPVFFPLIVQLGFDPHWFGILIVMVVMIGMISPPVGMNLFVLNSLLPHVPVRTVFAGVMPFLGALILSLVILMLFPSITTVLLRWLG</sequence>
<dbReference type="EMBL" id="QFPP01000100">
    <property type="protein sequence ID" value="PZQ75130.1"/>
    <property type="molecule type" value="Genomic_DNA"/>
</dbReference>
<feature type="transmembrane region" description="Helical" evidence="7">
    <location>
        <begin position="242"/>
        <end position="259"/>
    </location>
</feature>
<comment type="subunit">
    <text evidence="7">The complex comprises the extracytoplasmic solute receptor protein and the two transmembrane proteins.</text>
</comment>
<keyword evidence="7" id="KW-0813">Transport</keyword>
<feature type="transmembrane region" description="Helical" evidence="7">
    <location>
        <begin position="138"/>
        <end position="162"/>
    </location>
</feature>
<feature type="domain" description="TRAP C4-dicarboxylate transport system permease DctM subunit" evidence="8">
    <location>
        <begin position="8"/>
        <end position="420"/>
    </location>
</feature>
<feature type="transmembrane region" description="Helical" evidence="7">
    <location>
        <begin position="280"/>
        <end position="300"/>
    </location>
</feature>
<dbReference type="Pfam" id="PF06808">
    <property type="entry name" value="DctM"/>
    <property type="match status" value="1"/>
</dbReference>
<dbReference type="Proteomes" id="UP000249135">
    <property type="component" value="Unassembled WGS sequence"/>
</dbReference>
<feature type="transmembrane region" description="Helical" evidence="7">
    <location>
        <begin position="217"/>
        <end position="236"/>
    </location>
</feature>
<dbReference type="InterPro" id="IPR010656">
    <property type="entry name" value="DctM"/>
</dbReference>
<name>A0A2W5SJY3_VARPD</name>
<evidence type="ECO:0000313" key="10">
    <source>
        <dbReference type="Proteomes" id="UP000249135"/>
    </source>
</evidence>
<protein>
    <recommendedName>
        <fullName evidence="7">TRAP transporter large permease protein</fullName>
    </recommendedName>
</protein>
<accession>A0A2W5SJY3</accession>
<dbReference type="PANTHER" id="PTHR33362:SF5">
    <property type="entry name" value="C4-DICARBOXYLATE TRAP TRANSPORTER LARGE PERMEASE PROTEIN DCTM"/>
    <property type="match status" value="1"/>
</dbReference>
<evidence type="ECO:0000256" key="7">
    <source>
        <dbReference type="RuleBase" id="RU369079"/>
    </source>
</evidence>
<keyword evidence="2" id="KW-1003">Cell membrane</keyword>
<dbReference type="NCBIfam" id="TIGR00786">
    <property type="entry name" value="dctM"/>
    <property type="match status" value="1"/>
</dbReference>
<evidence type="ECO:0000256" key="3">
    <source>
        <dbReference type="ARBA" id="ARBA00022519"/>
    </source>
</evidence>
<comment type="subcellular location">
    <subcellularLocation>
        <location evidence="1 7">Cell inner membrane</location>
        <topology evidence="1 7">Multi-pass membrane protein</topology>
    </subcellularLocation>
</comment>
<feature type="transmembrane region" description="Helical" evidence="7">
    <location>
        <begin position="6"/>
        <end position="36"/>
    </location>
</feature>
<evidence type="ECO:0000256" key="5">
    <source>
        <dbReference type="ARBA" id="ARBA00022989"/>
    </source>
</evidence>
<organism evidence="9 10">
    <name type="scientific">Variovorax paradoxus</name>
    <dbReference type="NCBI Taxonomy" id="34073"/>
    <lineage>
        <taxon>Bacteria</taxon>
        <taxon>Pseudomonadati</taxon>
        <taxon>Pseudomonadota</taxon>
        <taxon>Betaproteobacteria</taxon>
        <taxon>Burkholderiales</taxon>
        <taxon>Comamonadaceae</taxon>
        <taxon>Variovorax</taxon>
    </lineage>
</organism>
<feature type="transmembrane region" description="Helical" evidence="7">
    <location>
        <begin position="362"/>
        <end position="385"/>
    </location>
</feature>
<feature type="transmembrane region" description="Helical" evidence="7">
    <location>
        <begin position="96"/>
        <end position="117"/>
    </location>
</feature>
<dbReference type="GO" id="GO:0022857">
    <property type="term" value="F:transmembrane transporter activity"/>
    <property type="evidence" value="ECO:0007669"/>
    <property type="project" value="UniProtKB-UniRule"/>
</dbReference>
<feature type="transmembrane region" description="Helical" evidence="7">
    <location>
        <begin position="337"/>
        <end position="356"/>
    </location>
</feature>
<keyword evidence="6 7" id="KW-0472">Membrane</keyword>
<evidence type="ECO:0000256" key="6">
    <source>
        <dbReference type="ARBA" id="ARBA00023136"/>
    </source>
</evidence>
<feature type="transmembrane region" description="Helical" evidence="7">
    <location>
        <begin position="174"/>
        <end position="196"/>
    </location>
</feature>
<comment type="caution">
    <text evidence="9">The sequence shown here is derived from an EMBL/GenBank/DDBJ whole genome shotgun (WGS) entry which is preliminary data.</text>
</comment>
<comment type="similarity">
    <text evidence="7">Belongs to the TRAP transporter large permease family.</text>
</comment>
<keyword evidence="5 7" id="KW-1133">Transmembrane helix</keyword>
<evidence type="ECO:0000313" key="9">
    <source>
        <dbReference type="EMBL" id="PZQ75130.1"/>
    </source>
</evidence>
<gene>
    <name evidence="9" type="ORF">DI563_10405</name>
</gene>
<evidence type="ECO:0000256" key="2">
    <source>
        <dbReference type="ARBA" id="ARBA00022475"/>
    </source>
</evidence>
<evidence type="ECO:0000256" key="4">
    <source>
        <dbReference type="ARBA" id="ARBA00022692"/>
    </source>
</evidence>
<dbReference type="GO" id="GO:0005886">
    <property type="term" value="C:plasma membrane"/>
    <property type="evidence" value="ECO:0007669"/>
    <property type="project" value="UniProtKB-SubCell"/>
</dbReference>
<dbReference type="PIRSF" id="PIRSF006066">
    <property type="entry name" value="HI0050"/>
    <property type="match status" value="1"/>
</dbReference>
<keyword evidence="3 7" id="KW-0997">Cell inner membrane</keyword>
<comment type="function">
    <text evidence="7">Part of the tripartite ATP-independent periplasmic (TRAP) transport system.</text>
</comment>
<feature type="transmembrane region" description="Helical" evidence="7">
    <location>
        <begin position="312"/>
        <end position="330"/>
    </location>
</feature>
<dbReference type="AlphaFoldDB" id="A0A2W5SJY3"/>
<evidence type="ECO:0000256" key="1">
    <source>
        <dbReference type="ARBA" id="ARBA00004429"/>
    </source>
</evidence>